<dbReference type="Pfam" id="PF04316">
    <property type="entry name" value="FlgM"/>
    <property type="match status" value="1"/>
</dbReference>
<evidence type="ECO:0000256" key="7">
    <source>
        <dbReference type="ARBA" id="ARBA00024739"/>
    </source>
</evidence>
<dbReference type="SUPFAM" id="SSF101498">
    <property type="entry name" value="Anti-sigma factor FlgM"/>
    <property type="match status" value="1"/>
</dbReference>
<keyword evidence="4" id="KW-1005">Bacterial flagellum biogenesis</keyword>
<dbReference type="RefSeq" id="WP_377305867.1">
    <property type="nucleotide sequence ID" value="NZ_CP180191.1"/>
</dbReference>
<keyword evidence="3" id="KW-0678">Repressor</keyword>
<dbReference type="Proteomes" id="UP001595556">
    <property type="component" value="Unassembled WGS sequence"/>
</dbReference>
<keyword evidence="11" id="KW-0966">Cell projection</keyword>
<feature type="compositionally biased region" description="Polar residues" evidence="9">
    <location>
        <begin position="17"/>
        <end position="39"/>
    </location>
</feature>
<dbReference type="EMBL" id="JBHRTI010000010">
    <property type="protein sequence ID" value="MFC3149254.1"/>
    <property type="molecule type" value="Genomic_DNA"/>
</dbReference>
<evidence type="ECO:0000256" key="4">
    <source>
        <dbReference type="ARBA" id="ARBA00022795"/>
    </source>
</evidence>
<evidence type="ECO:0000256" key="5">
    <source>
        <dbReference type="ARBA" id="ARBA00023015"/>
    </source>
</evidence>
<evidence type="ECO:0000313" key="12">
    <source>
        <dbReference type="Proteomes" id="UP001595556"/>
    </source>
</evidence>
<dbReference type="NCBIfam" id="TIGR03824">
    <property type="entry name" value="FlgM_jcvi"/>
    <property type="match status" value="1"/>
</dbReference>
<evidence type="ECO:0000256" key="3">
    <source>
        <dbReference type="ARBA" id="ARBA00022491"/>
    </source>
</evidence>
<reference evidence="12" key="1">
    <citation type="journal article" date="2019" name="Int. J. Syst. Evol. Microbiol.">
        <title>The Global Catalogue of Microorganisms (GCM) 10K type strain sequencing project: providing services to taxonomists for standard genome sequencing and annotation.</title>
        <authorList>
            <consortium name="The Broad Institute Genomics Platform"/>
            <consortium name="The Broad Institute Genome Sequencing Center for Infectious Disease"/>
            <person name="Wu L."/>
            <person name="Ma J."/>
        </authorList>
    </citation>
    <scope>NUCLEOTIDE SEQUENCE [LARGE SCALE GENOMIC DNA]</scope>
    <source>
        <strain evidence="12">KCTC 52168</strain>
    </source>
</reference>
<comment type="caution">
    <text evidence="11">The sequence shown here is derived from an EMBL/GenBank/DDBJ whole genome shotgun (WGS) entry which is preliminary data.</text>
</comment>
<evidence type="ECO:0000259" key="10">
    <source>
        <dbReference type="Pfam" id="PF04316"/>
    </source>
</evidence>
<comment type="similarity">
    <text evidence="1">Belongs to the FlgM family.</text>
</comment>
<evidence type="ECO:0000256" key="1">
    <source>
        <dbReference type="ARBA" id="ARBA00005322"/>
    </source>
</evidence>
<keyword evidence="5" id="KW-0805">Transcription regulation</keyword>
<name>A0ABV7H5V1_9BURK</name>
<sequence>MQIKNGQDVRVGDVASRATSGATDARAPSSTRAIANNQPVDKVAGSEGVKYESSVAGLSQTGGAEGPFDAKKVEAIKAQIADGTFKVDSAKVADKLIANAMDLMGAGNAAKK</sequence>
<keyword evidence="11" id="KW-0969">Cilium</keyword>
<evidence type="ECO:0000256" key="8">
    <source>
        <dbReference type="ARBA" id="ARBA00030117"/>
    </source>
</evidence>
<dbReference type="InterPro" id="IPR031316">
    <property type="entry name" value="FlgM_C"/>
</dbReference>
<gene>
    <name evidence="11" type="primary">flgM</name>
    <name evidence="11" type="ORF">ACFOEN_16650</name>
</gene>
<dbReference type="InterPro" id="IPR035890">
    <property type="entry name" value="Anti-sigma-28_factor_FlgM_sf"/>
</dbReference>
<evidence type="ECO:0000256" key="2">
    <source>
        <dbReference type="ARBA" id="ARBA00017823"/>
    </source>
</evidence>
<feature type="domain" description="Anti-sigma-28 factor FlgM C-terminal" evidence="10">
    <location>
        <begin position="65"/>
        <end position="97"/>
    </location>
</feature>
<evidence type="ECO:0000256" key="9">
    <source>
        <dbReference type="SAM" id="MobiDB-lite"/>
    </source>
</evidence>
<evidence type="ECO:0000313" key="11">
    <source>
        <dbReference type="EMBL" id="MFC3149254.1"/>
    </source>
</evidence>
<dbReference type="InterPro" id="IPR007412">
    <property type="entry name" value="FlgM"/>
</dbReference>
<proteinExistence type="inferred from homology"/>
<keyword evidence="11" id="KW-0282">Flagellum</keyword>
<feature type="region of interest" description="Disordered" evidence="9">
    <location>
        <begin position="1"/>
        <end position="46"/>
    </location>
</feature>
<protein>
    <recommendedName>
        <fullName evidence="2">Negative regulator of flagellin synthesis</fullName>
    </recommendedName>
    <alternativeName>
        <fullName evidence="8">Anti-sigma-28 factor</fullName>
    </alternativeName>
</protein>
<keyword evidence="12" id="KW-1185">Reference proteome</keyword>
<organism evidence="11 12">
    <name type="scientific">Piscinibacterium candidicorallinum</name>
    <dbReference type="NCBI Taxonomy" id="1793872"/>
    <lineage>
        <taxon>Bacteria</taxon>
        <taxon>Pseudomonadati</taxon>
        <taxon>Pseudomonadota</taxon>
        <taxon>Betaproteobacteria</taxon>
        <taxon>Burkholderiales</taxon>
        <taxon>Piscinibacterium</taxon>
    </lineage>
</organism>
<accession>A0ABV7H5V1</accession>
<comment type="function">
    <text evidence="7">Responsible for the coupling of flagellin expression to flagellar assembly by preventing expression of the flagellin genes when a component of the middle class of proteins is defective. It negatively regulates flagellar genes by inhibiting the activity of FliA by directly binding to FliA.</text>
</comment>
<keyword evidence="6" id="KW-0804">Transcription</keyword>
<evidence type="ECO:0000256" key="6">
    <source>
        <dbReference type="ARBA" id="ARBA00023163"/>
    </source>
</evidence>